<dbReference type="AlphaFoldDB" id="A0A0G0PTY2"/>
<reference evidence="1 2" key="1">
    <citation type="journal article" date="2015" name="Nature">
        <title>rRNA introns, odd ribosomes, and small enigmatic genomes across a large radiation of phyla.</title>
        <authorList>
            <person name="Brown C.T."/>
            <person name="Hug L.A."/>
            <person name="Thomas B.C."/>
            <person name="Sharon I."/>
            <person name="Castelle C.J."/>
            <person name="Singh A."/>
            <person name="Wilkins M.J."/>
            <person name="Williams K.H."/>
            <person name="Banfield J.F."/>
        </authorList>
    </citation>
    <scope>NUCLEOTIDE SEQUENCE [LARGE SCALE GENOMIC DNA]</scope>
</reference>
<gene>
    <name evidence="1" type="ORF">UT24_C0003G0047</name>
</gene>
<proteinExistence type="predicted"/>
<evidence type="ECO:0000313" key="2">
    <source>
        <dbReference type="Proteomes" id="UP000033881"/>
    </source>
</evidence>
<organism evidence="1 2">
    <name type="scientific">Candidatus Woesebacteria bacterium GW2011_GWB1_39_12</name>
    <dbReference type="NCBI Taxonomy" id="1618574"/>
    <lineage>
        <taxon>Bacteria</taxon>
        <taxon>Candidatus Woeseibacteriota</taxon>
    </lineage>
</organism>
<evidence type="ECO:0000313" key="1">
    <source>
        <dbReference type="EMBL" id="KKR01640.1"/>
    </source>
</evidence>
<sequence>MGEQELKIKFEHRFNHGRKTFTMRHYNDGTWELLDEDGLPVVQCSDDDEGVIDTTE</sequence>
<dbReference type="Proteomes" id="UP000033881">
    <property type="component" value="Unassembled WGS sequence"/>
</dbReference>
<dbReference type="EMBL" id="LBWB01000003">
    <property type="protein sequence ID" value="KKR01640.1"/>
    <property type="molecule type" value="Genomic_DNA"/>
</dbReference>
<protein>
    <submittedName>
        <fullName evidence="1">Uncharacterized protein</fullName>
    </submittedName>
</protein>
<accession>A0A0G0PTY2</accession>
<comment type="caution">
    <text evidence="1">The sequence shown here is derived from an EMBL/GenBank/DDBJ whole genome shotgun (WGS) entry which is preliminary data.</text>
</comment>
<name>A0A0G0PTY2_9BACT</name>